<accession>W7CPA9</accession>
<dbReference type="STRING" id="1265861.BCAMP_08345"/>
<dbReference type="Pfam" id="PF20207">
    <property type="entry name" value="DUF6568"/>
    <property type="match status" value="1"/>
</dbReference>
<name>W7CPA9_9LIST</name>
<keyword evidence="2" id="KW-1185">Reference proteome</keyword>
<dbReference type="Gene3D" id="3.40.30.10">
    <property type="entry name" value="Glutaredoxin"/>
    <property type="match status" value="1"/>
</dbReference>
<evidence type="ECO:0000313" key="1">
    <source>
        <dbReference type="EMBL" id="EUJ38907.1"/>
    </source>
</evidence>
<dbReference type="InterPro" id="IPR036249">
    <property type="entry name" value="Thioredoxin-like_sf"/>
</dbReference>
<dbReference type="CDD" id="cd02947">
    <property type="entry name" value="TRX_family"/>
    <property type="match status" value="1"/>
</dbReference>
<dbReference type="Proteomes" id="UP000019243">
    <property type="component" value="Unassembled WGS sequence"/>
</dbReference>
<reference evidence="1 2" key="1">
    <citation type="submission" date="2012-12" db="EMBL/GenBank/DDBJ databases">
        <title>Novel taxa of Listeriaceae from agricultural environments in the United States.</title>
        <authorList>
            <person name="den Bakker H.C."/>
            <person name="Allred A."/>
            <person name="Warchocki S."/>
            <person name="Wright E.M."/>
            <person name="Burrell A."/>
            <person name="Nightingale K.K."/>
            <person name="Kephart D."/>
            <person name="Wiedmann M."/>
        </authorList>
    </citation>
    <scope>NUCLEOTIDE SEQUENCE [LARGE SCALE GENOMIC DNA]</scope>
    <source>
        <strain evidence="1 2">FSL F6-1037</strain>
    </source>
</reference>
<dbReference type="SUPFAM" id="SSF52833">
    <property type="entry name" value="Thioredoxin-like"/>
    <property type="match status" value="1"/>
</dbReference>
<protein>
    <submittedName>
        <fullName evidence="1">Thioredoxin domain-containing protein</fullName>
    </submittedName>
</protein>
<comment type="caution">
    <text evidence="1">The sequence shown here is derived from an EMBL/GenBank/DDBJ whole genome shotgun (WGS) entry which is preliminary data.</text>
</comment>
<evidence type="ECO:0000313" key="2">
    <source>
        <dbReference type="Proteomes" id="UP000019243"/>
    </source>
</evidence>
<organism evidence="1 2">
    <name type="scientific">Brochothrix campestris FSL F6-1037</name>
    <dbReference type="NCBI Taxonomy" id="1265861"/>
    <lineage>
        <taxon>Bacteria</taxon>
        <taxon>Bacillati</taxon>
        <taxon>Bacillota</taxon>
        <taxon>Bacilli</taxon>
        <taxon>Bacillales</taxon>
        <taxon>Listeriaceae</taxon>
        <taxon>Brochothrix</taxon>
    </lineage>
</organism>
<dbReference type="EMBL" id="AODH01000033">
    <property type="protein sequence ID" value="EUJ38907.1"/>
    <property type="molecule type" value="Genomic_DNA"/>
</dbReference>
<proteinExistence type="predicted"/>
<gene>
    <name evidence="1" type="ORF">BCAMP_08345</name>
</gene>
<sequence length="139" mass="15721">MILVAALVLIGATILLFKPFSAKETMNTSKYTAISTSEFKQLQQSNKPYIVYVARPTCKYCRTFSPKLTELVVENDMKIYYYNTDEAREEDSEAMNALLKTIDISSVPTLVKSDSKQKLTIFNASDKSKATAKKMVRKK</sequence>
<dbReference type="InterPro" id="IPR046698">
    <property type="entry name" value="PedC-like"/>
</dbReference>
<dbReference type="AlphaFoldDB" id="W7CPA9"/>